<organism evidence="1 2">
    <name type="scientific">Streptomyces scopuliridis</name>
    <dbReference type="NCBI Taxonomy" id="452529"/>
    <lineage>
        <taxon>Bacteria</taxon>
        <taxon>Bacillati</taxon>
        <taxon>Actinomycetota</taxon>
        <taxon>Actinomycetes</taxon>
        <taxon>Kitasatosporales</taxon>
        <taxon>Streptomycetaceae</taxon>
        <taxon>Streptomyces</taxon>
    </lineage>
</organism>
<evidence type="ECO:0000313" key="2">
    <source>
        <dbReference type="Proteomes" id="UP001348369"/>
    </source>
</evidence>
<reference evidence="1" key="1">
    <citation type="submission" date="2022-10" db="EMBL/GenBank/DDBJ databases">
        <title>The complete genomes of actinobacterial strains from the NBC collection.</title>
        <authorList>
            <person name="Joergensen T.S."/>
            <person name="Alvarez Arevalo M."/>
            <person name="Sterndorff E.B."/>
            <person name="Faurdal D."/>
            <person name="Vuksanovic O."/>
            <person name="Mourched A.-S."/>
            <person name="Charusanti P."/>
            <person name="Shaw S."/>
            <person name="Blin K."/>
            <person name="Weber T."/>
        </authorList>
    </citation>
    <scope>NUCLEOTIDE SEQUENCE</scope>
    <source>
        <strain evidence="1">NBC 01771</strain>
    </source>
</reference>
<name>A0ACD4ZV05_9ACTN</name>
<dbReference type="EMBL" id="CP109109">
    <property type="protein sequence ID" value="WSC02291.1"/>
    <property type="molecule type" value="Genomic_DNA"/>
</dbReference>
<dbReference type="Proteomes" id="UP001348369">
    <property type="component" value="Chromosome"/>
</dbReference>
<sequence length="267" mass="28120">MRPEIRAAVPAVVLALAAAACSTQPPAERPARGPATSPGGAAAPEEPRTGDGAVATLRAVLTTPTDIDLSWRGGDPGASGHVLEFATDEAGPYTVLQYLPPGVTTYRHPDLMPRTAFFYRLRTFDGPASAPVDVALPPGELTTEDQESDHDWLAPRSDPGRSTTGRSVRDGGPAAPSGLKAEVKHANGILFTWTDHASDEEGFLLEARTRGGSAYAPVAVLDPDINSCGLITLPTEKRASYRVRAFTYGARSNVPRLTTGEPAADQR</sequence>
<proteinExistence type="predicted"/>
<keyword evidence="2" id="KW-1185">Reference proteome</keyword>
<evidence type="ECO:0000313" key="1">
    <source>
        <dbReference type="EMBL" id="WSC02291.1"/>
    </source>
</evidence>
<accession>A0ACD4ZV05</accession>
<protein>
    <submittedName>
        <fullName evidence="1">Fibronectin type III domain-containing protein</fullName>
    </submittedName>
</protein>
<gene>
    <name evidence="1" type="ORF">OG835_38360</name>
</gene>